<dbReference type="GeneID" id="134290737"/>
<proteinExistence type="predicted"/>
<reference evidence="2" key="2">
    <citation type="submission" date="2025-05" db="UniProtKB">
        <authorList>
            <consortium name="EnsemblMetazoa"/>
        </authorList>
    </citation>
    <scope>IDENTIFICATION</scope>
    <source>
        <strain evidence="2">Foshan</strain>
    </source>
</reference>
<dbReference type="EnsemblMetazoa" id="AALFPA23_017911.R26255">
    <property type="protein sequence ID" value="AALFPA23_017911.P26255"/>
    <property type="gene ID" value="AALFPA23_017911"/>
</dbReference>
<reference evidence="3" key="1">
    <citation type="journal article" date="2015" name="Proc. Natl. Acad. Sci. U.S.A.">
        <title>Genome sequence of the Asian Tiger mosquito, Aedes albopictus, reveals insights into its biology, genetics, and evolution.</title>
        <authorList>
            <person name="Chen X.G."/>
            <person name="Jiang X."/>
            <person name="Gu J."/>
            <person name="Xu M."/>
            <person name="Wu Y."/>
            <person name="Deng Y."/>
            <person name="Zhang C."/>
            <person name="Bonizzoni M."/>
            <person name="Dermauw W."/>
            <person name="Vontas J."/>
            <person name="Armbruster P."/>
            <person name="Huang X."/>
            <person name="Yang Y."/>
            <person name="Zhang H."/>
            <person name="He W."/>
            <person name="Peng H."/>
            <person name="Liu Y."/>
            <person name="Wu K."/>
            <person name="Chen J."/>
            <person name="Lirakis M."/>
            <person name="Topalis P."/>
            <person name="Van Leeuwen T."/>
            <person name="Hall A.B."/>
            <person name="Jiang X."/>
            <person name="Thorpe C."/>
            <person name="Mueller R.L."/>
            <person name="Sun C."/>
            <person name="Waterhouse R.M."/>
            <person name="Yan G."/>
            <person name="Tu Z.J."/>
            <person name="Fang X."/>
            <person name="James A.A."/>
        </authorList>
    </citation>
    <scope>NUCLEOTIDE SEQUENCE [LARGE SCALE GENOMIC DNA]</scope>
    <source>
        <strain evidence="3">Foshan</strain>
    </source>
</reference>
<sequence>MHKTGQDQVLLLVYVDDKKSTLVGCRSPAIIAEVYEALAKVLDVTNLGAVKYFLGFNIRCEKGVYRMQLTSYIEALVKRFGLDDCKTLKTPMEAGYMKADVLGQPFDDTTLYRSLLGALLYVAVTERPDIAVSVSICTGPQSECINGQGLEGSLAYIQV</sequence>
<organism evidence="2 3">
    <name type="scientific">Aedes albopictus</name>
    <name type="common">Asian tiger mosquito</name>
    <name type="synonym">Stegomyia albopicta</name>
    <dbReference type="NCBI Taxonomy" id="7160"/>
    <lineage>
        <taxon>Eukaryota</taxon>
        <taxon>Metazoa</taxon>
        <taxon>Ecdysozoa</taxon>
        <taxon>Arthropoda</taxon>
        <taxon>Hexapoda</taxon>
        <taxon>Insecta</taxon>
        <taxon>Pterygota</taxon>
        <taxon>Neoptera</taxon>
        <taxon>Endopterygota</taxon>
        <taxon>Diptera</taxon>
        <taxon>Nematocera</taxon>
        <taxon>Culicoidea</taxon>
        <taxon>Culicidae</taxon>
        <taxon>Culicinae</taxon>
        <taxon>Aedini</taxon>
        <taxon>Aedes</taxon>
        <taxon>Stegomyia</taxon>
    </lineage>
</organism>
<feature type="domain" description="Reverse transcriptase Ty1/copia-type" evidence="1">
    <location>
        <begin position="3"/>
        <end position="93"/>
    </location>
</feature>
<keyword evidence="3" id="KW-1185">Reference proteome</keyword>
<evidence type="ECO:0000313" key="3">
    <source>
        <dbReference type="Proteomes" id="UP000069940"/>
    </source>
</evidence>
<dbReference type="RefSeq" id="XP_062713914.1">
    <property type="nucleotide sequence ID" value="XM_062857930.1"/>
</dbReference>
<name>A0ABM1ZF98_AEDAL</name>
<protein>
    <recommendedName>
        <fullName evidence="1">Reverse transcriptase Ty1/copia-type domain-containing protein</fullName>
    </recommendedName>
</protein>
<evidence type="ECO:0000259" key="1">
    <source>
        <dbReference type="Pfam" id="PF07727"/>
    </source>
</evidence>
<dbReference type="Pfam" id="PF07727">
    <property type="entry name" value="RVT_2"/>
    <property type="match status" value="1"/>
</dbReference>
<accession>A0ABM1ZF98</accession>
<dbReference type="Proteomes" id="UP000069940">
    <property type="component" value="Unassembled WGS sequence"/>
</dbReference>
<dbReference type="InterPro" id="IPR013103">
    <property type="entry name" value="RVT_2"/>
</dbReference>
<evidence type="ECO:0000313" key="2">
    <source>
        <dbReference type="EnsemblMetazoa" id="AALFPA23_017911.P26255"/>
    </source>
</evidence>